<name>A0ABY0BHP3_MORCA</name>
<keyword evidence="1" id="KW-0472">Membrane</keyword>
<evidence type="ECO:0000313" key="3">
    <source>
        <dbReference type="Proteomes" id="UP000268436"/>
    </source>
</evidence>
<dbReference type="Proteomes" id="UP000268436">
    <property type="component" value="Unassembled WGS sequence"/>
</dbReference>
<dbReference type="EMBL" id="RYER01000021">
    <property type="protein sequence ID" value="RUO13322.1"/>
    <property type="molecule type" value="Genomic_DNA"/>
</dbReference>
<organism evidence="2 3">
    <name type="scientific">Moraxella catarrhalis</name>
    <name type="common">Branhamella catarrhalis</name>
    <dbReference type="NCBI Taxonomy" id="480"/>
    <lineage>
        <taxon>Bacteria</taxon>
        <taxon>Pseudomonadati</taxon>
        <taxon>Pseudomonadota</taxon>
        <taxon>Gammaproteobacteria</taxon>
        <taxon>Moraxellales</taxon>
        <taxon>Moraxellaceae</taxon>
        <taxon>Moraxella</taxon>
    </lineage>
</organism>
<evidence type="ECO:0000313" key="2">
    <source>
        <dbReference type="EMBL" id="RUO13322.1"/>
    </source>
</evidence>
<dbReference type="InterPro" id="IPR001096">
    <property type="entry name" value="Peptidase_C13"/>
</dbReference>
<feature type="transmembrane region" description="Helical" evidence="1">
    <location>
        <begin position="118"/>
        <end position="137"/>
    </location>
</feature>
<keyword evidence="1" id="KW-0812">Transmembrane</keyword>
<keyword evidence="1" id="KW-1133">Transmembrane helix</keyword>
<dbReference type="Gene3D" id="3.40.50.1460">
    <property type="match status" value="1"/>
</dbReference>
<feature type="transmembrane region" description="Helical" evidence="1">
    <location>
        <begin position="59"/>
        <end position="81"/>
    </location>
</feature>
<feature type="transmembrane region" description="Helical" evidence="1">
    <location>
        <begin position="157"/>
        <end position="178"/>
    </location>
</feature>
<proteinExistence type="predicted"/>
<sequence>MLDVKLCFELFCNMLQWSNFLNLTFEHSMGFLSNFFSNLGASLWMLVGSERAFRLTKPTFAQAVAFMVVALSANILFAWLAAPNDSYFNEQGLISYLVWPTIIVAAGIIIAQRSLNYALLFVPAILWLAADTLLVLFQSGIQFLENESLLPFWLHSILPTLFLLLFVWQTAALLLIFAKRFNWPWYETVLMLIASIVLLVVWQKNTINQPIFKMDEVLVELDELVFYEQAAQLPKQLQAMKAGRKGRHEWYFLGAASYSEQDVFASEIIQARQLFDVKFDTAGRSIALINNPSTWGEYPIATRASIERSLEHIGGLMNPDEDALFLVLSSHGSVDEHGEPIGELAVTNPPMNLRQIDPFWLKSALDKSGIRWRVIVVSACYSGTFINALKDPYTMIITASKADKASFGCTDDADMTYFGRAFFNESLPRSDGVMTAFYDALPKIKEREILMGFEPSEPQLVIGEAMQLALPELQKALFHHQDNPNISIPYGLIDKVTDTKSVLN</sequence>
<feature type="transmembrane region" description="Helical" evidence="1">
    <location>
        <begin position="29"/>
        <end position="47"/>
    </location>
</feature>
<reference evidence="2 3" key="1">
    <citation type="submission" date="2018-12" db="EMBL/GenBank/DDBJ databases">
        <title>Persistence of Moraxella catarrhalis in Chronic Obstructive Pulmonary Disease and Regulation of the Hag/MID Adhesin.</title>
        <authorList>
            <person name="Murphy T."/>
            <person name="Zhao X."/>
            <person name="Vyas G."/>
            <person name="Aluvathingal J."/>
            <person name="Nadendla S."/>
            <person name="Tallon L."/>
            <person name="Tettelin H."/>
        </authorList>
    </citation>
    <scope>NUCLEOTIDE SEQUENCE [LARGE SCALE GENOMIC DNA]</scope>
    <source>
        <strain evidence="2 3">173P27B1</strain>
    </source>
</reference>
<protein>
    <submittedName>
        <fullName evidence="2">Peptidase C13 family protein</fullName>
    </submittedName>
</protein>
<comment type="caution">
    <text evidence="2">The sequence shown here is derived from an EMBL/GenBank/DDBJ whole genome shotgun (WGS) entry which is preliminary data.</text>
</comment>
<dbReference type="RefSeq" id="WP_003659070.1">
    <property type="nucleotide sequence ID" value="NZ_CP008804.1"/>
</dbReference>
<gene>
    <name evidence="2" type="ORF">EJK54_0084</name>
</gene>
<accession>A0ABY0BHP3</accession>
<evidence type="ECO:0000256" key="1">
    <source>
        <dbReference type="SAM" id="Phobius"/>
    </source>
</evidence>
<keyword evidence="3" id="KW-1185">Reference proteome</keyword>
<dbReference type="Pfam" id="PF01650">
    <property type="entry name" value="Peptidase_C13"/>
    <property type="match status" value="1"/>
</dbReference>
<feature type="transmembrane region" description="Helical" evidence="1">
    <location>
        <begin position="93"/>
        <end position="111"/>
    </location>
</feature>
<feature type="transmembrane region" description="Helical" evidence="1">
    <location>
        <begin position="185"/>
        <end position="202"/>
    </location>
</feature>